<dbReference type="InterPro" id="IPR005097">
    <property type="entry name" value="Sacchrp_dh_NADP-bd"/>
</dbReference>
<evidence type="ECO:0000313" key="3">
    <source>
        <dbReference type="EMBL" id="UNP27590.1"/>
    </source>
</evidence>
<dbReference type="Proteomes" id="UP000829194">
    <property type="component" value="Chromosome"/>
</dbReference>
<dbReference type="Gene3D" id="3.40.50.720">
    <property type="entry name" value="NAD(P)-binding Rossmann-like Domain"/>
    <property type="match status" value="1"/>
</dbReference>
<sequence>MTRSNRNVTVYGAYGHTGRFVVAELCERGWTPILAGRDAGKLDEMGSAFPELERRVASVMDPSSLDRALVGAFGVINCAGPFLDTAVPMLEAALRARVHYLDVCAEQAVALGIFERFSETARNTGITVIPAMAFYGGLADLLATTAMQDWPDADAIEIGVALDRWHPTAGTRAPRRPAHGSRLVFTDGKLEPLADPPPSREWTFCAPFATQQMVALPFSEIITISRHMRSDKVQSYMNLTPLNDLRDPSTPPPTSTDARGRSAQVFAVDVLVRRNGQTRRAIAHGRDIYAISAPLVVEALQRISDGRCRKIGVAAPAEAFVAHEFLASIRDLRLEGC</sequence>
<dbReference type="EMBL" id="CP093547">
    <property type="protein sequence ID" value="UNP27590.1"/>
    <property type="molecule type" value="Genomic_DNA"/>
</dbReference>
<dbReference type="InterPro" id="IPR036291">
    <property type="entry name" value="NAD(P)-bd_dom_sf"/>
</dbReference>
<dbReference type="PANTHER" id="PTHR43781">
    <property type="entry name" value="SACCHAROPINE DEHYDROGENASE"/>
    <property type="match status" value="1"/>
</dbReference>
<dbReference type="Pfam" id="PF03435">
    <property type="entry name" value="Sacchrp_dh_NADP"/>
    <property type="match status" value="1"/>
</dbReference>
<name>A0ABY3XAV4_9GAMM</name>
<protein>
    <submittedName>
        <fullName evidence="3">Saccharopine dehydrogenase NADP-binding domain-containing protein</fullName>
    </submittedName>
</protein>
<evidence type="ECO:0000259" key="2">
    <source>
        <dbReference type="Pfam" id="PF03435"/>
    </source>
</evidence>
<proteinExistence type="predicted"/>
<reference evidence="3 4" key="1">
    <citation type="submission" date="2022-03" db="EMBL/GenBank/DDBJ databases">
        <title>Complete genome sequence of Lysobacter capsici VKM B-2533 and Lysobacter gummosus 10.1.1, promising sources of lytic agents.</title>
        <authorList>
            <person name="Tarlachkov S.V."/>
            <person name="Kudryakova I.V."/>
            <person name="Afoshin A.S."/>
            <person name="Leontyevskaya E.A."/>
            <person name="Leontyevskaya N.V."/>
        </authorList>
    </citation>
    <scope>NUCLEOTIDE SEQUENCE [LARGE SCALE GENOMIC DNA]</scope>
    <source>
        <strain evidence="3 4">10.1.1</strain>
    </source>
</reference>
<accession>A0ABY3XAV4</accession>
<evidence type="ECO:0000313" key="4">
    <source>
        <dbReference type="Proteomes" id="UP000829194"/>
    </source>
</evidence>
<keyword evidence="4" id="KW-1185">Reference proteome</keyword>
<feature type="domain" description="Saccharopine dehydrogenase NADP binding" evidence="2">
    <location>
        <begin position="8"/>
        <end position="111"/>
    </location>
</feature>
<dbReference type="SUPFAM" id="SSF51735">
    <property type="entry name" value="NAD(P)-binding Rossmann-fold domains"/>
    <property type="match status" value="1"/>
</dbReference>
<gene>
    <name evidence="3" type="ORF">MOV92_13740</name>
</gene>
<dbReference type="RefSeq" id="WP_057945476.1">
    <property type="nucleotide sequence ID" value="NZ_CP011131.1"/>
</dbReference>
<organism evidence="3 4">
    <name type="scientific">Lysobacter gummosus</name>
    <dbReference type="NCBI Taxonomy" id="262324"/>
    <lineage>
        <taxon>Bacteria</taxon>
        <taxon>Pseudomonadati</taxon>
        <taxon>Pseudomonadota</taxon>
        <taxon>Gammaproteobacteria</taxon>
        <taxon>Lysobacterales</taxon>
        <taxon>Lysobacteraceae</taxon>
        <taxon>Lysobacter</taxon>
    </lineage>
</organism>
<dbReference type="PANTHER" id="PTHR43781:SF1">
    <property type="entry name" value="SACCHAROPINE DEHYDROGENASE"/>
    <property type="match status" value="1"/>
</dbReference>
<evidence type="ECO:0000256" key="1">
    <source>
        <dbReference type="SAM" id="MobiDB-lite"/>
    </source>
</evidence>
<feature type="region of interest" description="Disordered" evidence="1">
    <location>
        <begin position="240"/>
        <end position="260"/>
    </location>
</feature>